<feature type="chain" id="PRO_5021207044" evidence="1">
    <location>
        <begin position="24"/>
        <end position="125"/>
    </location>
</feature>
<organism evidence="2 3">
    <name type="scientific">Fasciola gigantica</name>
    <name type="common">Giant liver fluke</name>
    <dbReference type="NCBI Taxonomy" id="46835"/>
    <lineage>
        <taxon>Eukaryota</taxon>
        <taxon>Metazoa</taxon>
        <taxon>Spiralia</taxon>
        <taxon>Lophotrochozoa</taxon>
        <taxon>Platyhelminthes</taxon>
        <taxon>Trematoda</taxon>
        <taxon>Digenea</taxon>
        <taxon>Plagiorchiida</taxon>
        <taxon>Echinostomata</taxon>
        <taxon>Echinostomatoidea</taxon>
        <taxon>Fasciolidae</taxon>
        <taxon>Fasciola</taxon>
    </lineage>
</organism>
<comment type="caution">
    <text evidence="2">The sequence shown here is derived from an EMBL/GenBank/DDBJ whole genome shotgun (WGS) entry which is preliminary data.</text>
</comment>
<evidence type="ECO:0000313" key="3">
    <source>
        <dbReference type="Proteomes" id="UP000316759"/>
    </source>
</evidence>
<reference evidence="2 3" key="1">
    <citation type="submission" date="2019-04" db="EMBL/GenBank/DDBJ databases">
        <title>Annotation for the trematode Fasciola gigantica.</title>
        <authorList>
            <person name="Choi Y.-J."/>
        </authorList>
    </citation>
    <scope>NUCLEOTIDE SEQUENCE [LARGE SCALE GENOMIC DNA]</scope>
    <source>
        <strain evidence="2">Uganda_cow_1</strain>
    </source>
</reference>
<dbReference type="PROSITE" id="PS51257">
    <property type="entry name" value="PROKAR_LIPOPROTEIN"/>
    <property type="match status" value="1"/>
</dbReference>
<keyword evidence="1" id="KW-0732">Signal</keyword>
<evidence type="ECO:0000256" key="1">
    <source>
        <dbReference type="SAM" id="SignalP"/>
    </source>
</evidence>
<dbReference type="Proteomes" id="UP000316759">
    <property type="component" value="Unassembled WGS sequence"/>
</dbReference>
<gene>
    <name evidence="2" type="ORF">FGIG_12042</name>
</gene>
<evidence type="ECO:0000313" key="2">
    <source>
        <dbReference type="EMBL" id="TPP61572.1"/>
    </source>
</evidence>
<dbReference type="EMBL" id="SUNJ01008000">
    <property type="protein sequence ID" value="TPP61572.1"/>
    <property type="molecule type" value="Genomic_DNA"/>
</dbReference>
<protein>
    <submittedName>
        <fullName evidence="2">Uncharacterized protein</fullName>
    </submittedName>
</protein>
<feature type="signal peptide" evidence="1">
    <location>
        <begin position="1"/>
        <end position="23"/>
    </location>
</feature>
<keyword evidence="3" id="KW-1185">Reference proteome</keyword>
<accession>A0A504YII9</accession>
<name>A0A504YII9_FASGI</name>
<dbReference type="AlphaFoldDB" id="A0A504YII9"/>
<proteinExistence type="predicted"/>
<sequence length="125" mass="13529">MPKFTPGPFFFWGGCTLRLGCCCIAFNSSDTATTCISKAIESSGIQVSDTADSAALPLLSCISFIAQRLISAQLHGAYCHYRYKIAAAVGVFVFGREAEVEIGWKVLSNCIHYLWKPGLEIGNPT</sequence>